<dbReference type="Proteomes" id="UP000443090">
    <property type="component" value="Unassembled WGS sequence"/>
</dbReference>
<reference evidence="2 3" key="1">
    <citation type="submission" date="2018-05" db="EMBL/GenBank/DDBJ databases">
        <title>Genome sequencing and assembly of the regulated plant pathogen Lachnellula willkommii and related sister species for the development of diagnostic species identification markers.</title>
        <authorList>
            <person name="Giroux E."/>
            <person name="Bilodeau G."/>
        </authorList>
    </citation>
    <scope>NUCLEOTIDE SEQUENCE [LARGE SCALE GENOMIC DNA]</scope>
    <source>
        <strain evidence="2 3">CBS 160.35</strain>
    </source>
</reference>
<dbReference type="EMBL" id="QGMI01000159">
    <property type="protein sequence ID" value="TVY46273.1"/>
    <property type="molecule type" value="Genomic_DNA"/>
</dbReference>
<dbReference type="InterPro" id="IPR052741">
    <property type="entry name" value="Mitochondrial_HTD2"/>
</dbReference>
<accession>A0A8H8UIA6</accession>
<dbReference type="SUPFAM" id="SSF54637">
    <property type="entry name" value="Thioesterase/thiol ester dehydrase-isomerase"/>
    <property type="match status" value="1"/>
</dbReference>
<dbReference type="AlphaFoldDB" id="A0A8H8UIA6"/>
<gene>
    <name evidence="2" type="primary">meh</name>
    <name evidence="2" type="ORF">LOCC1_G004158</name>
</gene>
<dbReference type="GO" id="GO:0019171">
    <property type="term" value="F:(3R)-hydroxyacyl-[acyl-carrier-protein] dehydratase activity"/>
    <property type="evidence" value="ECO:0007669"/>
    <property type="project" value="TreeGrafter"/>
</dbReference>
<evidence type="ECO:0000256" key="1">
    <source>
        <dbReference type="SAM" id="MobiDB-lite"/>
    </source>
</evidence>
<name>A0A8H8UIA6_9HELO</name>
<dbReference type="GO" id="GO:0005739">
    <property type="term" value="C:mitochondrion"/>
    <property type="evidence" value="ECO:0007669"/>
    <property type="project" value="TreeGrafter"/>
</dbReference>
<dbReference type="PANTHER" id="PTHR28152">
    <property type="entry name" value="HYDROXYACYL-THIOESTER DEHYDRATASE TYPE 2, MITOCHONDRIAL"/>
    <property type="match status" value="1"/>
</dbReference>
<protein>
    <submittedName>
        <fullName evidence="2">Mesaconyl-C(4)-CoA hydratase</fullName>
    </submittedName>
</protein>
<dbReference type="Gene3D" id="3.10.129.10">
    <property type="entry name" value="Hotdog Thioesterase"/>
    <property type="match status" value="1"/>
</dbReference>
<evidence type="ECO:0000313" key="3">
    <source>
        <dbReference type="Proteomes" id="UP000443090"/>
    </source>
</evidence>
<proteinExistence type="predicted"/>
<dbReference type="OrthoDB" id="3257538at2759"/>
<feature type="region of interest" description="Disordered" evidence="1">
    <location>
        <begin position="45"/>
        <end position="67"/>
    </location>
</feature>
<keyword evidence="3" id="KW-1185">Reference proteome</keyword>
<dbReference type="FunFam" id="3.10.129.10:FF:000103">
    <property type="entry name" value="WGS project CABT00000000 data, contig 2.1"/>
    <property type="match status" value="1"/>
</dbReference>
<feature type="non-terminal residue" evidence="2">
    <location>
        <position position="360"/>
    </location>
</feature>
<evidence type="ECO:0000313" key="2">
    <source>
        <dbReference type="EMBL" id="TVY46273.1"/>
    </source>
</evidence>
<sequence length="360" mass="39817">LAGRAANAGNTECLSPELLKENPHNCYTLIHVCFNPVSTSSKLGTIASHGTHNPPSLQQHPPSPSAPTIAAQFLIKSQSLPPHTQSQLLDANQLQRLSATLSRTELSRSVPPNGTSLPPCYHLAYFTPSQMKEELGDGTDTTFNPPRPFTRRMWAGGGLEWPGPVEGKRGLRVGQQVTETTKLISAVGKKTRAGEEMVVVGVEKEYNNGEGVALIDRRNWIFRPEITEPQAPAARPAEVPLPAGRHTRDFTQTPVTLFRFSALTFNAHKIHYNREWCRQVEGHRDLVVHGPLNLINMVNFWRDIRGGNASPKKITYRATNPLYAGERYRIVMGDEKDKITAARIVDCYGKVGMVGQIESF</sequence>
<comment type="caution">
    <text evidence="2">The sequence shown here is derived from an EMBL/GenBank/DDBJ whole genome shotgun (WGS) entry which is preliminary data.</text>
</comment>
<organism evidence="2 3">
    <name type="scientific">Lachnellula occidentalis</name>
    <dbReference type="NCBI Taxonomy" id="215460"/>
    <lineage>
        <taxon>Eukaryota</taxon>
        <taxon>Fungi</taxon>
        <taxon>Dikarya</taxon>
        <taxon>Ascomycota</taxon>
        <taxon>Pezizomycotina</taxon>
        <taxon>Leotiomycetes</taxon>
        <taxon>Helotiales</taxon>
        <taxon>Lachnaceae</taxon>
        <taxon>Lachnellula</taxon>
    </lineage>
</organism>
<dbReference type="InterPro" id="IPR029069">
    <property type="entry name" value="HotDog_dom_sf"/>
</dbReference>
<dbReference type="PANTHER" id="PTHR28152:SF2">
    <property type="entry name" value="N-TERMINAL OF MAOC-LIKE DEHYDRATASE DOMAIN-CONTAINING PROTEIN"/>
    <property type="match status" value="1"/>
</dbReference>